<dbReference type="InterPro" id="IPR000668">
    <property type="entry name" value="Peptidase_C1A_C"/>
</dbReference>
<dbReference type="Proteomes" id="UP000038045">
    <property type="component" value="Unplaced"/>
</dbReference>
<dbReference type="InterPro" id="IPR038765">
    <property type="entry name" value="Papain-like_cys_pep_sf"/>
</dbReference>
<dbReference type="GO" id="GO:0006508">
    <property type="term" value="P:proteolysis"/>
    <property type="evidence" value="ECO:0007669"/>
    <property type="project" value="InterPro"/>
</dbReference>
<dbReference type="InterPro" id="IPR013128">
    <property type="entry name" value="Peptidase_C1A"/>
</dbReference>
<dbReference type="InterPro" id="IPR013201">
    <property type="entry name" value="Prot_inhib_I29"/>
</dbReference>
<dbReference type="Gene3D" id="3.90.70.10">
    <property type="entry name" value="Cysteine proteinases"/>
    <property type="match status" value="1"/>
</dbReference>
<keyword evidence="2" id="KW-0812">Transmembrane</keyword>
<organism evidence="5 6">
    <name type="scientific">Parastrongyloides trichosuri</name>
    <name type="common">Possum-specific nematode worm</name>
    <dbReference type="NCBI Taxonomy" id="131310"/>
    <lineage>
        <taxon>Eukaryota</taxon>
        <taxon>Metazoa</taxon>
        <taxon>Ecdysozoa</taxon>
        <taxon>Nematoda</taxon>
        <taxon>Chromadorea</taxon>
        <taxon>Rhabditida</taxon>
        <taxon>Tylenchina</taxon>
        <taxon>Panagrolaimomorpha</taxon>
        <taxon>Strongyloidoidea</taxon>
        <taxon>Strongyloididae</taxon>
        <taxon>Parastrongyloides</taxon>
    </lineage>
</organism>
<evidence type="ECO:0000313" key="6">
    <source>
        <dbReference type="WBParaSite" id="PTRK_0001121000.1"/>
    </source>
</evidence>
<proteinExistence type="inferred from homology"/>
<dbReference type="STRING" id="131310.A0A0N4ZRS6"/>
<dbReference type="InterPro" id="IPR025660">
    <property type="entry name" value="Pept_his_AS"/>
</dbReference>
<dbReference type="SMART" id="SM00848">
    <property type="entry name" value="Inhibitor_I29"/>
    <property type="match status" value="1"/>
</dbReference>
<dbReference type="AlphaFoldDB" id="A0A0N4ZRS6"/>
<dbReference type="InterPro" id="IPR039417">
    <property type="entry name" value="Peptidase_C1A_papain-like"/>
</dbReference>
<evidence type="ECO:0000256" key="1">
    <source>
        <dbReference type="ARBA" id="ARBA00008455"/>
    </source>
</evidence>
<keyword evidence="5" id="KW-1185">Reference proteome</keyword>
<dbReference type="PANTHER" id="PTHR12411">
    <property type="entry name" value="CYSTEINE PROTEASE FAMILY C1-RELATED"/>
    <property type="match status" value="1"/>
</dbReference>
<accession>A0A0N4ZRS6</accession>
<protein>
    <submittedName>
        <fullName evidence="6">Pept_C1 domain-containing protein</fullName>
    </submittedName>
</protein>
<evidence type="ECO:0000256" key="2">
    <source>
        <dbReference type="SAM" id="Phobius"/>
    </source>
</evidence>
<dbReference type="SMART" id="SM00645">
    <property type="entry name" value="Pept_C1"/>
    <property type="match status" value="1"/>
</dbReference>
<keyword evidence="2" id="KW-1133">Transmembrane helix</keyword>
<sequence>MKISYDQRDKLYSSKTINIVTFKDDELYIKTKKHKRFNFKVFLIACVSSFLISTLIFKLINLYSTEFILDKSTPINFPCDLNIMQYDVLFINNEITDKEKKNLCNFIKFINDFNKSYISNEEKLRRFEYYLKNIDEIEKADKEDDYVEFKPNKYSDWSDEELKKLLLTKEEIDYIKDIPETEDAFLPMEASNSHLNSNTSFDWRDRKVITPVKDQGNCGSCAFFANVAVIESLYAISGKPLTRLSEQELLDCDLKENGCNGANRVNIFEFAQRHGVVWENYYQYKGIQSECKNMSNRPRVYISGYKFLGRNEDSWIKYLETTGPFSVGVQVPKQMYYYSSGIFDPSEDDCKNKSMGSHAMAVIGYGEENGKKYWLLKNSWGQGYGFENGYLKMRRGINSCGIALYAYGAKI</sequence>
<keyword evidence="2" id="KW-0472">Membrane</keyword>
<evidence type="ECO:0000313" key="5">
    <source>
        <dbReference type="Proteomes" id="UP000038045"/>
    </source>
</evidence>
<evidence type="ECO:0000259" key="3">
    <source>
        <dbReference type="SMART" id="SM00645"/>
    </source>
</evidence>
<dbReference type="GO" id="GO:0008234">
    <property type="term" value="F:cysteine-type peptidase activity"/>
    <property type="evidence" value="ECO:0007669"/>
    <property type="project" value="InterPro"/>
</dbReference>
<feature type="transmembrane region" description="Helical" evidence="2">
    <location>
        <begin position="41"/>
        <end position="63"/>
    </location>
</feature>
<feature type="domain" description="Cathepsin propeptide inhibitor" evidence="4">
    <location>
        <begin position="106"/>
        <end position="162"/>
    </location>
</feature>
<comment type="similarity">
    <text evidence="1">Belongs to the peptidase C1 family.</text>
</comment>
<name>A0A0N4ZRS6_PARTI</name>
<dbReference type="Pfam" id="PF00112">
    <property type="entry name" value="Peptidase_C1"/>
    <property type="match status" value="1"/>
</dbReference>
<evidence type="ECO:0000259" key="4">
    <source>
        <dbReference type="SMART" id="SM00848"/>
    </source>
</evidence>
<dbReference type="PRINTS" id="PR00705">
    <property type="entry name" value="PAPAIN"/>
</dbReference>
<dbReference type="CDD" id="cd02248">
    <property type="entry name" value="Peptidase_C1A"/>
    <property type="match status" value="1"/>
</dbReference>
<dbReference type="WBParaSite" id="PTRK_0001121000.1">
    <property type="protein sequence ID" value="PTRK_0001121000.1"/>
    <property type="gene ID" value="PTRK_0001121000"/>
</dbReference>
<dbReference type="PROSITE" id="PS00639">
    <property type="entry name" value="THIOL_PROTEASE_HIS"/>
    <property type="match status" value="1"/>
</dbReference>
<dbReference type="SUPFAM" id="SSF54001">
    <property type="entry name" value="Cysteine proteinases"/>
    <property type="match status" value="1"/>
</dbReference>
<dbReference type="FunFam" id="3.90.70.10:FF:000103">
    <property type="entry name" value="Hypothetical LOC496748"/>
    <property type="match status" value="1"/>
</dbReference>
<feature type="domain" description="Peptidase C1A papain C-terminal" evidence="3">
    <location>
        <begin position="197"/>
        <end position="410"/>
    </location>
</feature>
<reference evidence="6" key="1">
    <citation type="submission" date="2017-02" db="UniProtKB">
        <authorList>
            <consortium name="WormBaseParasite"/>
        </authorList>
    </citation>
    <scope>IDENTIFICATION</scope>
</reference>
<dbReference type="Pfam" id="PF08246">
    <property type="entry name" value="Inhibitor_I29"/>
    <property type="match status" value="1"/>
</dbReference>